<dbReference type="AlphaFoldDB" id="B9THH3"/>
<feature type="region of interest" description="Disordered" evidence="1">
    <location>
        <begin position="173"/>
        <end position="207"/>
    </location>
</feature>
<dbReference type="InParanoid" id="B9THH3"/>
<name>B9THH3_RICCO</name>
<dbReference type="EMBL" id="EQ981525">
    <property type="protein sequence ID" value="EEF24690.1"/>
    <property type="molecule type" value="Genomic_DNA"/>
</dbReference>
<proteinExistence type="predicted"/>
<evidence type="ECO:0000313" key="3">
    <source>
        <dbReference type="Proteomes" id="UP000008311"/>
    </source>
</evidence>
<feature type="compositionally biased region" description="Basic and acidic residues" evidence="1">
    <location>
        <begin position="173"/>
        <end position="186"/>
    </location>
</feature>
<evidence type="ECO:0000256" key="1">
    <source>
        <dbReference type="SAM" id="MobiDB-lite"/>
    </source>
</evidence>
<organism evidence="2 3">
    <name type="scientific">Ricinus communis</name>
    <name type="common">Castor bean</name>
    <dbReference type="NCBI Taxonomy" id="3988"/>
    <lineage>
        <taxon>Eukaryota</taxon>
        <taxon>Viridiplantae</taxon>
        <taxon>Streptophyta</taxon>
        <taxon>Embryophyta</taxon>
        <taxon>Tracheophyta</taxon>
        <taxon>Spermatophyta</taxon>
        <taxon>Magnoliopsida</taxon>
        <taxon>eudicotyledons</taxon>
        <taxon>Gunneridae</taxon>
        <taxon>Pentapetalae</taxon>
        <taxon>rosids</taxon>
        <taxon>fabids</taxon>
        <taxon>Malpighiales</taxon>
        <taxon>Euphorbiaceae</taxon>
        <taxon>Acalyphoideae</taxon>
        <taxon>Acalypheae</taxon>
        <taxon>Ricinus</taxon>
    </lineage>
</organism>
<protein>
    <submittedName>
        <fullName evidence="2">Uncharacterized protein</fullName>
    </submittedName>
</protein>
<accession>B9THH3</accession>
<gene>
    <name evidence="2" type="ORF">RCOM_1881890</name>
</gene>
<sequence>MARLVDDGGGPAGCETFRLQDLGEVAGILRNDQRGRLADIDGHRDVIDPLVADRSLEDVGCLDTAAVESVLQRRQVAHLAELGAEIATGVEELLAFLVSGDDEERVAAQGRLGAGVEGSIVLVLELRRGSEQAQRCRHVLQLPVDGPRKGERILRRLAAQRVALIVFQLQQKKGHEGEDRDGDRNRHGNQIGADRGLGKHAGTQAHR</sequence>
<evidence type="ECO:0000313" key="2">
    <source>
        <dbReference type="EMBL" id="EEF24690.1"/>
    </source>
</evidence>
<dbReference type="Proteomes" id="UP000008311">
    <property type="component" value="Unassembled WGS sequence"/>
</dbReference>
<reference evidence="3" key="1">
    <citation type="journal article" date="2010" name="Nat. Biotechnol.">
        <title>Draft genome sequence of the oilseed species Ricinus communis.</title>
        <authorList>
            <person name="Chan A.P."/>
            <person name="Crabtree J."/>
            <person name="Zhao Q."/>
            <person name="Lorenzi H."/>
            <person name="Orvis J."/>
            <person name="Puiu D."/>
            <person name="Melake-Berhan A."/>
            <person name="Jones K.M."/>
            <person name="Redman J."/>
            <person name="Chen G."/>
            <person name="Cahoon E.B."/>
            <person name="Gedil M."/>
            <person name="Stanke M."/>
            <person name="Haas B.J."/>
            <person name="Wortman J.R."/>
            <person name="Fraser-Liggett C.M."/>
            <person name="Ravel J."/>
            <person name="Rabinowicz P.D."/>
        </authorList>
    </citation>
    <scope>NUCLEOTIDE SEQUENCE [LARGE SCALE GENOMIC DNA]</scope>
    <source>
        <strain evidence="3">cv. Hale</strain>
    </source>
</reference>
<keyword evidence="3" id="KW-1185">Reference proteome</keyword>